<feature type="region of interest" description="Disordered" evidence="1">
    <location>
        <begin position="1"/>
        <end position="62"/>
    </location>
</feature>
<comment type="caution">
    <text evidence="2">The sequence shown here is derived from an EMBL/GenBank/DDBJ whole genome shotgun (WGS) entry which is preliminary data.</text>
</comment>
<proteinExistence type="predicted"/>
<evidence type="ECO:0000256" key="1">
    <source>
        <dbReference type="SAM" id="MobiDB-lite"/>
    </source>
</evidence>
<sequence>MSGSDSSNDGLGREEQPSRGEEQGGGHSGEGAASAMAHMISQGQRQRRHQPEADDHPGGQAS</sequence>
<dbReference type="AlphaFoldDB" id="A0A7X6DDJ1"/>
<dbReference type="EMBL" id="VTOX01000001">
    <property type="protein sequence ID" value="NKE65058.1"/>
    <property type="molecule type" value="Genomic_DNA"/>
</dbReference>
<feature type="compositionally biased region" description="Basic and acidic residues" evidence="1">
    <location>
        <begin position="49"/>
        <end position="62"/>
    </location>
</feature>
<accession>A0A7X6DDJ1</accession>
<gene>
    <name evidence="2" type="ORF">RAMLITH_04435</name>
</gene>
<organism evidence="2 3">
    <name type="scientific">Ramlibacter lithotrophicus</name>
    <dbReference type="NCBI Taxonomy" id="2606681"/>
    <lineage>
        <taxon>Bacteria</taxon>
        <taxon>Pseudomonadati</taxon>
        <taxon>Pseudomonadota</taxon>
        <taxon>Betaproteobacteria</taxon>
        <taxon>Burkholderiales</taxon>
        <taxon>Comamonadaceae</taxon>
        <taxon>Ramlibacter</taxon>
    </lineage>
</organism>
<name>A0A7X6DDJ1_9BURK</name>
<evidence type="ECO:0000313" key="3">
    <source>
        <dbReference type="Proteomes" id="UP000521868"/>
    </source>
</evidence>
<dbReference type="RefSeq" id="WP_168106093.1">
    <property type="nucleotide sequence ID" value="NZ_VTOX01000001.1"/>
</dbReference>
<reference evidence="2 3" key="1">
    <citation type="journal article" date="2020" name="Nature">
        <title>Bacterial chemolithoautotrophy via manganese oxidation.</title>
        <authorList>
            <person name="Yu H."/>
            <person name="Leadbetter J.R."/>
        </authorList>
    </citation>
    <scope>NUCLEOTIDE SEQUENCE [LARGE SCALE GENOMIC DNA]</scope>
    <source>
        <strain evidence="2 3">RBP-1</strain>
    </source>
</reference>
<feature type="compositionally biased region" description="Basic and acidic residues" evidence="1">
    <location>
        <begin position="11"/>
        <end position="24"/>
    </location>
</feature>
<keyword evidence="3" id="KW-1185">Reference proteome</keyword>
<protein>
    <submittedName>
        <fullName evidence="2">Uncharacterized protein</fullName>
    </submittedName>
</protein>
<evidence type="ECO:0000313" key="2">
    <source>
        <dbReference type="EMBL" id="NKE65058.1"/>
    </source>
</evidence>
<dbReference type="Proteomes" id="UP000521868">
    <property type="component" value="Unassembled WGS sequence"/>
</dbReference>